<dbReference type="Proteomes" id="UP001220530">
    <property type="component" value="Chromosome"/>
</dbReference>
<keyword evidence="3" id="KW-1185">Reference proteome</keyword>
<proteinExistence type="predicted"/>
<feature type="transmembrane region" description="Helical" evidence="1">
    <location>
        <begin position="20"/>
        <end position="43"/>
    </location>
</feature>
<keyword evidence="1" id="KW-1133">Transmembrane helix</keyword>
<reference evidence="2 3" key="1">
    <citation type="submission" date="2023-02" db="EMBL/GenBank/DDBJ databases">
        <title>Devosia algicola sp. nov., isolated from the phycosphere of marine algae.</title>
        <authorList>
            <person name="Kim J.M."/>
            <person name="Lee J.K."/>
            <person name="Choi B.J."/>
            <person name="Bayburt H."/>
            <person name="Jeon C.O."/>
        </authorList>
    </citation>
    <scope>NUCLEOTIDE SEQUENCE [LARGE SCALE GENOMIC DNA]</scope>
    <source>
        <strain evidence="2 3">G20-9</strain>
    </source>
</reference>
<accession>A0ABY7YMH2</accession>
<name>A0ABY7YMH2_9HYPH</name>
<evidence type="ECO:0000313" key="2">
    <source>
        <dbReference type="EMBL" id="WDR02407.1"/>
    </source>
</evidence>
<dbReference type="EMBL" id="CP118246">
    <property type="protein sequence ID" value="WDR02407.1"/>
    <property type="molecule type" value="Genomic_DNA"/>
</dbReference>
<keyword evidence="1" id="KW-0812">Transmembrane</keyword>
<protein>
    <recommendedName>
        <fullName evidence="4">ABC transporter permease</fullName>
    </recommendedName>
</protein>
<keyword evidence="1" id="KW-0472">Membrane</keyword>
<evidence type="ECO:0000313" key="3">
    <source>
        <dbReference type="Proteomes" id="UP001220530"/>
    </source>
</evidence>
<organism evidence="2 3">
    <name type="scientific">Devosia algicola</name>
    <dbReference type="NCBI Taxonomy" id="3026418"/>
    <lineage>
        <taxon>Bacteria</taxon>
        <taxon>Pseudomonadati</taxon>
        <taxon>Pseudomonadota</taxon>
        <taxon>Alphaproteobacteria</taxon>
        <taxon>Hyphomicrobiales</taxon>
        <taxon>Devosiaceae</taxon>
        <taxon>Devosia</taxon>
    </lineage>
</organism>
<evidence type="ECO:0008006" key="4">
    <source>
        <dbReference type="Google" id="ProtNLM"/>
    </source>
</evidence>
<gene>
    <name evidence="2" type="ORF">PSQ19_17620</name>
</gene>
<evidence type="ECO:0000256" key="1">
    <source>
        <dbReference type="SAM" id="Phobius"/>
    </source>
</evidence>
<dbReference type="RefSeq" id="WP_282218812.1">
    <property type="nucleotide sequence ID" value="NZ_CP118246.1"/>
</dbReference>
<sequence length="44" mass="4806">MAHIFLIADKQWRRANYRWVMMGASAIAAAGIILAAATIMVMLG</sequence>